<dbReference type="EMBL" id="JBFDAA010000016">
    <property type="protein sequence ID" value="KAL1117132.1"/>
    <property type="molecule type" value="Genomic_DNA"/>
</dbReference>
<reference evidence="1 2" key="1">
    <citation type="submission" date="2024-07" db="EMBL/GenBank/DDBJ databases">
        <title>Chromosome-level genome assembly of the water stick insect Ranatra chinensis (Heteroptera: Nepidae).</title>
        <authorList>
            <person name="Liu X."/>
        </authorList>
    </citation>
    <scope>NUCLEOTIDE SEQUENCE [LARGE SCALE GENOMIC DNA]</scope>
    <source>
        <strain evidence="1">Cailab_2021Rc</strain>
        <tissue evidence="1">Muscle</tissue>
    </source>
</reference>
<dbReference type="AlphaFoldDB" id="A0ABD0Y1R0"/>
<proteinExistence type="predicted"/>
<gene>
    <name evidence="1" type="ORF">AAG570_004460</name>
</gene>
<evidence type="ECO:0000313" key="1">
    <source>
        <dbReference type="EMBL" id="KAL1117132.1"/>
    </source>
</evidence>
<keyword evidence="2" id="KW-1185">Reference proteome</keyword>
<name>A0ABD0Y1R0_9HEMI</name>
<organism evidence="1 2">
    <name type="scientific">Ranatra chinensis</name>
    <dbReference type="NCBI Taxonomy" id="642074"/>
    <lineage>
        <taxon>Eukaryota</taxon>
        <taxon>Metazoa</taxon>
        <taxon>Ecdysozoa</taxon>
        <taxon>Arthropoda</taxon>
        <taxon>Hexapoda</taxon>
        <taxon>Insecta</taxon>
        <taxon>Pterygota</taxon>
        <taxon>Neoptera</taxon>
        <taxon>Paraneoptera</taxon>
        <taxon>Hemiptera</taxon>
        <taxon>Heteroptera</taxon>
        <taxon>Panheteroptera</taxon>
        <taxon>Nepomorpha</taxon>
        <taxon>Nepidae</taxon>
        <taxon>Ranatrinae</taxon>
        <taxon>Ranatra</taxon>
    </lineage>
</organism>
<dbReference type="Proteomes" id="UP001558652">
    <property type="component" value="Unassembled WGS sequence"/>
</dbReference>
<evidence type="ECO:0000313" key="2">
    <source>
        <dbReference type="Proteomes" id="UP001558652"/>
    </source>
</evidence>
<protein>
    <submittedName>
        <fullName evidence="1">Uncharacterized protein</fullName>
    </submittedName>
</protein>
<comment type="caution">
    <text evidence="1">The sequence shown here is derived from an EMBL/GenBank/DDBJ whole genome shotgun (WGS) entry which is preliminary data.</text>
</comment>
<sequence>MACMRRNIFWQDKKRETTAKCRSETLQVNYAVNSLEGGESRRPTREERLDTEEDFRVGLVESVSPQDIRKGVLSSLALSSPFSAIVSVSSRVCGPKITTEDGDRPKPDPVVSSQSYTLCVVRLQPVPWWRPKTPPESLRNGVKVSLRVYIKNGRFEVKAKSLGHNFLFYNARHLPRVLPRRPRGCCGVLAQPTRISQSGRHSHPLVTLPVGQYRVTTHETDVFLAGMNGVNIRLS</sequence>
<accession>A0ABD0Y1R0</accession>